<protein>
    <recommendedName>
        <fullName evidence="4">DUF2147 domain-containing protein</fullName>
    </recommendedName>
</protein>
<evidence type="ECO:0000313" key="3">
    <source>
        <dbReference type="Proteomes" id="UP000268016"/>
    </source>
</evidence>
<gene>
    <name evidence="2" type="ORF">EAT49_14865</name>
</gene>
<accession>A0A3N2QWH6</accession>
<feature type="signal peptide" evidence="1">
    <location>
        <begin position="1"/>
        <end position="21"/>
    </location>
</feature>
<proteinExistence type="predicted"/>
<dbReference type="EMBL" id="RDRB01000007">
    <property type="protein sequence ID" value="ROT99489.1"/>
    <property type="molecule type" value="Genomic_DNA"/>
</dbReference>
<dbReference type="RefSeq" id="WP_123643080.1">
    <property type="nucleotide sequence ID" value="NZ_ML119087.1"/>
</dbReference>
<name>A0A3N2QWH6_9RHOB</name>
<evidence type="ECO:0000256" key="1">
    <source>
        <dbReference type="SAM" id="SignalP"/>
    </source>
</evidence>
<sequence length="168" mass="18039">MRPLIPFVTGVLALAAPIASAQEQPDLALVVAEHEEHGLFLADGEGRPVYAFLNSEAIGGDGLDPLESCHEHCRDDWPLVTATGTVRAGEGVDPYLVGTRPDGEAGEVVTYNDYELFYFHRDAPGTSPEGQGIFSYGGYWALLRPSGLAIRTGPMEERDQLPEPTEGG</sequence>
<reference evidence="2 3" key="1">
    <citation type="submission" date="2018-10" db="EMBL/GenBank/DDBJ databases">
        <title>Histidinibacterium lentulum gen. nov., sp. nov., a marine bacterium from the culture broth of Picochlorum sp. 122.</title>
        <authorList>
            <person name="Wang G."/>
        </authorList>
    </citation>
    <scope>NUCLEOTIDE SEQUENCE [LARGE SCALE GENOMIC DNA]</scope>
    <source>
        <strain evidence="2 3">B17</strain>
    </source>
</reference>
<evidence type="ECO:0008006" key="4">
    <source>
        <dbReference type="Google" id="ProtNLM"/>
    </source>
</evidence>
<dbReference type="AlphaFoldDB" id="A0A3N2QWH6"/>
<keyword evidence="1" id="KW-0732">Signal</keyword>
<feature type="chain" id="PRO_5017938474" description="DUF2147 domain-containing protein" evidence="1">
    <location>
        <begin position="22"/>
        <end position="168"/>
    </location>
</feature>
<evidence type="ECO:0000313" key="2">
    <source>
        <dbReference type="EMBL" id="ROT99489.1"/>
    </source>
</evidence>
<keyword evidence="3" id="KW-1185">Reference proteome</keyword>
<organism evidence="2 3">
    <name type="scientific">Histidinibacterium lentulum</name>
    <dbReference type="NCBI Taxonomy" id="2480588"/>
    <lineage>
        <taxon>Bacteria</taxon>
        <taxon>Pseudomonadati</taxon>
        <taxon>Pseudomonadota</taxon>
        <taxon>Alphaproteobacteria</taxon>
        <taxon>Rhodobacterales</taxon>
        <taxon>Paracoccaceae</taxon>
        <taxon>Histidinibacterium</taxon>
    </lineage>
</organism>
<dbReference type="OrthoDB" id="9800666at2"/>
<dbReference type="Proteomes" id="UP000268016">
    <property type="component" value="Unassembled WGS sequence"/>
</dbReference>
<comment type="caution">
    <text evidence="2">The sequence shown here is derived from an EMBL/GenBank/DDBJ whole genome shotgun (WGS) entry which is preliminary data.</text>
</comment>